<name>A0A382QLR7_9ZZZZ</name>
<proteinExistence type="predicted"/>
<accession>A0A382QLR7</accession>
<evidence type="ECO:0000256" key="1">
    <source>
        <dbReference type="SAM" id="MobiDB-lite"/>
    </source>
</evidence>
<feature type="region of interest" description="Disordered" evidence="1">
    <location>
        <begin position="26"/>
        <end position="48"/>
    </location>
</feature>
<sequence length="48" mass="4944">MTRPCCNSTDNSASNAVSLVFGARDATASRDATDISPRNGIGNNSDGR</sequence>
<gene>
    <name evidence="2" type="ORF">METZ01_LOCUS338125</name>
</gene>
<organism evidence="2">
    <name type="scientific">marine metagenome</name>
    <dbReference type="NCBI Taxonomy" id="408172"/>
    <lineage>
        <taxon>unclassified sequences</taxon>
        <taxon>metagenomes</taxon>
        <taxon>ecological metagenomes</taxon>
    </lineage>
</organism>
<dbReference type="EMBL" id="UINC01114747">
    <property type="protein sequence ID" value="SVC85271.1"/>
    <property type="molecule type" value="Genomic_DNA"/>
</dbReference>
<evidence type="ECO:0000313" key="2">
    <source>
        <dbReference type="EMBL" id="SVC85271.1"/>
    </source>
</evidence>
<protein>
    <submittedName>
        <fullName evidence="2">Uncharacterized protein</fullName>
    </submittedName>
</protein>
<dbReference type="AlphaFoldDB" id="A0A382QLR7"/>
<reference evidence="2" key="1">
    <citation type="submission" date="2018-05" db="EMBL/GenBank/DDBJ databases">
        <authorList>
            <person name="Lanie J.A."/>
            <person name="Ng W.-L."/>
            <person name="Kazmierczak K.M."/>
            <person name="Andrzejewski T.M."/>
            <person name="Davidsen T.M."/>
            <person name="Wayne K.J."/>
            <person name="Tettelin H."/>
            <person name="Glass J.I."/>
            <person name="Rusch D."/>
            <person name="Podicherti R."/>
            <person name="Tsui H.-C.T."/>
            <person name="Winkler M.E."/>
        </authorList>
    </citation>
    <scope>NUCLEOTIDE SEQUENCE</scope>
</reference>